<gene>
    <name evidence="2" type="ORF">B0J11DRAFT_512139</name>
</gene>
<dbReference type="AlphaFoldDB" id="A0A9P9D2K4"/>
<reference evidence="2" key="1">
    <citation type="journal article" date="2021" name="Nat. Commun.">
        <title>Genetic determinants of endophytism in the Arabidopsis root mycobiome.</title>
        <authorList>
            <person name="Mesny F."/>
            <person name="Miyauchi S."/>
            <person name="Thiergart T."/>
            <person name="Pickel B."/>
            <person name="Atanasova L."/>
            <person name="Karlsson M."/>
            <person name="Huettel B."/>
            <person name="Barry K.W."/>
            <person name="Haridas S."/>
            <person name="Chen C."/>
            <person name="Bauer D."/>
            <person name="Andreopoulos W."/>
            <person name="Pangilinan J."/>
            <person name="LaButti K."/>
            <person name="Riley R."/>
            <person name="Lipzen A."/>
            <person name="Clum A."/>
            <person name="Drula E."/>
            <person name="Henrissat B."/>
            <person name="Kohler A."/>
            <person name="Grigoriev I.V."/>
            <person name="Martin F.M."/>
            <person name="Hacquard S."/>
        </authorList>
    </citation>
    <scope>NUCLEOTIDE SEQUENCE</scope>
    <source>
        <strain evidence="2">MPI-CAGE-CH-0243</strain>
    </source>
</reference>
<name>A0A9P9D2K4_9PLEO</name>
<organism evidence="2 3">
    <name type="scientific">Dendryphion nanum</name>
    <dbReference type="NCBI Taxonomy" id="256645"/>
    <lineage>
        <taxon>Eukaryota</taxon>
        <taxon>Fungi</taxon>
        <taxon>Dikarya</taxon>
        <taxon>Ascomycota</taxon>
        <taxon>Pezizomycotina</taxon>
        <taxon>Dothideomycetes</taxon>
        <taxon>Pleosporomycetidae</taxon>
        <taxon>Pleosporales</taxon>
        <taxon>Torulaceae</taxon>
        <taxon>Dendryphion</taxon>
    </lineage>
</organism>
<keyword evidence="3" id="KW-1185">Reference proteome</keyword>
<dbReference type="EMBL" id="JAGMWT010000024">
    <property type="protein sequence ID" value="KAH7111267.1"/>
    <property type="molecule type" value="Genomic_DNA"/>
</dbReference>
<evidence type="ECO:0000256" key="1">
    <source>
        <dbReference type="SAM" id="MobiDB-lite"/>
    </source>
</evidence>
<evidence type="ECO:0000313" key="3">
    <source>
        <dbReference type="Proteomes" id="UP000700596"/>
    </source>
</evidence>
<proteinExistence type="predicted"/>
<accession>A0A9P9D2K4</accession>
<comment type="caution">
    <text evidence="2">The sequence shown here is derived from an EMBL/GenBank/DDBJ whole genome shotgun (WGS) entry which is preliminary data.</text>
</comment>
<evidence type="ECO:0000313" key="2">
    <source>
        <dbReference type="EMBL" id="KAH7111267.1"/>
    </source>
</evidence>
<sequence length="127" mass="14987">MNSTAWDWPESTDPSNQSNLQTSQLQSYTIQRETLEDENCLRHVVSELGDRLDKWEENMELSIVGWEEKAVKQEQMIELRISKVAEMVRDLQYELEEERAKLHIELQAWVEQVKTYVDSALSTRKSK</sequence>
<dbReference type="Proteomes" id="UP000700596">
    <property type="component" value="Unassembled WGS sequence"/>
</dbReference>
<feature type="region of interest" description="Disordered" evidence="1">
    <location>
        <begin position="1"/>
        <end position="23"/>
    </location>
</feature>
<protein>
    <submittedName>
        <fullName evidence="2">Uncharacterized protein</fullName>
    </submittedName>
</protein>